<sequence length="261" mass="28536">MAAPIMLIHGAWLTPSSWDRFRQFYERQGLAVSAPPWPGMDRPIDILRQRPARALARLGVKQLVDHYSALVAASPAPPVLIGHSFGGLIVQLLLERGLGAAGVAIAPVPPFGVAPHPRAAWTSLPVFIAWNGWNRVMTMSLRGFSTGFAQTLPPAERLYAHDKFIVPTPGRIFFQALLGIGNRLRWDNPARPPLLLIAGGRDRTVPAAMVESNYRRQLGAPSTTSYCKFAGRSHFLCNEAGWEQVAEAALAWALEHARGMP</sequence>
<name>A0A2P7QRP5_9SPHN</name>
<dbReference type="Proteomes" id="UP000241167">
    <property type="component" value="Unassembled WGS sequence"/>
</dbReference>
<reference evidence="2 3" key="1">
    <citation type="submission" date="2018-03" db="EMBL/GenBank/DDBJ databases">
        <title>The draft genome of Sphingosinicella sp. GL-C-18.</title>
        <authorList>
            <person name="Liu L."/>
            <person name="Li L."/>
            <person name="Liang L."/>
            <person name="Zhang X."/>
            <person name="Wang T."/>
        </authorList>
    </citation>
    <scope>NUCLEOTIDE SEQUENCE [LARGE SCALE GENOMIC DNA]</scope>
    <source>
        <strain evidence="2 3">GL-C-18</strain>
    </source>
</reference>
<dbReference type="InterPro" id="IPR029058">
    <property type="entry name" value="AB_hydrolase_fold"/>
</dbReference>
<dbReference type="InterPro" id="IPR000073">
    <property type="entry name" value="AB_hydrolase_1"/>
</dbReference>
<evidence type="ECO:0000313" key="3">
    <source>
        <dbReference type="Proteomes" id="UP000241167"/>
    </source>
</evidence>
<comment type="caution">
    <text evidence="2">The sequence shown here is derived from an EMBL/GenBank/DDBJ whole genome shotgun (WGS) entry which is preliminary data.</text>
</comment>
<dbReference type="GO" id="GO:0016787">
    <property type="term" value="F:hydrolase activity"/>
    <property type="evidence" value="ECO:0007669"/>
    <property type="project" value="UniProtKB-KW"/>
</dbReference>
<dbReference type="Pfam" id="PF12697">
    <property type="entry name" value="Abhydrolase_6"/>
    <property type="match status" value="1"/>
</dbReference>
<keyword evidence="3" id="KW-1185">Reference proteome</keyword>
<gene>
    <name evidence="2" type="ORF">C7I55_10035</name>
</gene>
<proteinExistence type="predicted"/>
<dbReference type="Gene3D" id="3.40.50.1820">
    <property type="entry name" value="alpha/beta hydrolase"/>
    <property type="match status" value="1"/>
</dbReference>
<dbReference type="RefSeq" id="WP_106512798.1">
    <property type="nucleotide sequence ID" value="NZ_PXYI01000003.1"/>
</dbReference>
<accession>A0A2P7QRP5</accession>
<evidence type="ECO:0000313" key="2">
    <source>
        <dbReference type="EMBL" id="PSJ40648.1"/>
    </source>
</evidence>
<keyword evidence="2" id="KW-0378">Hydrolase</keyword>
<feature type="domain" description="AB hydrolase-1" evidence="1">
    <location>
        <begin position="6"/>
        <end position="248"/>
    </location>
</feature>
<dbReference type="OrthoDB" id="9814966at2"/>
<dbReference type="AlphaFoldDB" id="A0A2P7QRP5"/>
<protein>
    <submittedName>
        <fullName evidence="2">Alpha/beta hydrolase</fullName>
    </submittedName>
</protein>
<organism evidence="2 3">
    <name type="scientific">Allosphingosinicella deserti</name>
    <dbReference type="NCBI Taxonomy" id="2116704"/>
    <lineage>
        <taxon>Bacteria</taxon>
        <taxon>Pseudomonadati</taxon>
        <taxon>Pseudomonadota</taxon>
        <taxon>Alphaproteobacteria</taxon>
        <taxon>Sphingomonadales</taxon>
        <taxon>Sphingomonadaceae</taxon>
        <taxon>Allosphingosinicella</taxon>
    </lineage>
</organism>
<dbReference type="EMBL" id="PXYI01000003">
    <property type="protein sequence ID" value="PSJ40648.1"/>
    <property type="molecule type" value="Genomic_DNA"/>
</dbReference>
<evidence type="ECO:0000259" key="1">
    <source>
        <dbReference type="Pfam" id="PF12697"/>
    </source>
</evidence>
<dbReference type="SUPFAM" id="SSF53474">
    <property type="entry name" value="alpha/beta-Hydrolases"/>
    <property type="match status" value="1"/>
</dbReference>